<dbReference type="PANTHER" id="PTHR43656:SF2">
    <property type="entry name" value="BINDING OXIDOREDUCTASE, PUTATIVE (AFU_ORTHOLOGUE AFUA_2G08260)-RELATED"/>
    <property type="match status" value="1"/>
</dbReference>
<keyword evidence="2" id="KW-0285">Flavoprotein</keyword>
<evidence type="ECO:0000259" key="7">
    <source>
        <dbReference type="Pfam" id="PF00724"/>
    </source>
</evidence>
<evidence type="ECO:0000313" key="9">
    <source>
        <dbReference type="Proteomes" id="UP000027265"/>
    </source>
</evidence>
<feature type="domain" description="NADH:flavin oxidoreductase/NADH oxidase N-terminal" evidence="7">
    <location>
        <begin position="28"/>
        <end position="218"/>
    </location>
</feature>
<accession>A0A067Q9U4</accession>
<dbReference type="GO" id="GO:0010181">
    <property type="term" value="F:FMN binding"/>
    <property type="evidence" value="ECO:0007669"/>
    <property type="project" value="InterPro"/>
</dbReference>
<dbReference type="Proteomes" id="UP000027265">
    <property type="component" value="Unassembled WGS sequence"/>
</dbReference>
<evidence type="ECO:0000256" key="5">
    <source>
        <dbReference type="SAM" id="MobiDB-lite"/>
    </source>
</evidence>
<keyword evidence="6" id="KW-0472">Membrane</keyword>
<keyword evidence="6" id="KW-1133">Transmembrane helix</keyword>
<evidence type="ECO:0000256" key="3">
    <source>
        <dbReference type="ARBA" id="ARBA00022643"/>
    </source>
</evidence>
<evidence type="ECO:0000256" key="1">
    <source>
        <dbReference type="ARBA" id="ARBA00005979"/>
    </source>
</evidence>
<dbReference type="SUPFAM" id="SSF51395">
    <property type="entry name" value="FMN-linked oxidoreductases"/>
    <property type="match status" value="1"/>
</dbReference>
<dbReference type="STRING" id="933084.A0A067Q9U4"/>
<dbReference type="GO" id="GO:0016491">
    <property type="term" value="F:oxidoreductase activity"/>
    <property type="evidence" value="ECO:0007669"/>
    <property type="project" value="UniProtKB-KW"/>
</dbReference>
<feature type="transmembrane region" description="Helical" evidence="6">
    <location>
        <begin position="361"/>
        <end position="379"/>
    </location>
</feature>
<comment type="similarity">
    <text evidence="1">Belongs to the NADH:flavin oxidoreductase/NADH oxidase family.</text>
</comment>
<dbReference type="PANTHER" id="PTHR43656">
    <property type="entry name" value="BINDING OXIDOREDUCTASE, PUTATIVE (AFU_ORTHOLOGUE AFUA_2G08260)-RELATED"/>
    <property type="match status" value="1"/>
</dbReference>
<sequence length="423" mass="46342">MTACHDDFEQEFPLAVLCPVTLPCGRVIPNRLVKAAMYEHGSTLLGEPPNEFYHSLYTRSSKGRWGMIITGNVQVSSTHLTLDRDMVVPTSLTSQTTESFKSLAAAIHSSSPDTLAIMQLSHVGRQSPNVLGGRFPFLPPLAPSAVQLGSTNRRSSPVGQLVYNCLFQTPRQMSTEDVDNVVIEFVRGAKLAAESGFNGVELHAWIIDLLAQFISPKVSSSGFVMLRPTTPFLTQANKRSDEYSLGDALHLLRRIVSSICVVVPPTFAIAADYADDDSGANNEKGYFNEISGGDSENPKFMEAGSSPPSNRQSLFSKFSKQAMSVLPTHAETDSTTLPSDTRPPHPSNRFLDRAWRRLDRILGMLRLIGAGLGMAWYVVMTRRMVEDQGEGGDLGGVDAVVKMWLWTTPSVKRSMGWGYGRGR</sequence>
<keyword evidence="4" id="KW-0560">Oxidoreductase</keyword>
<dbReference type="InterPro" id="IPR013785">
    <property type="entry name" value="Aldolase_TIM"/>
</dbReference>
<evidence type="ECO:0000256" key="2">
    <source>
        <dbReference type="ARBA" id="ARBA00022630"/>
    </source>
</evidence>
<dbReference type="EMBL" id="KL197716">
    <property type="protein sequence ID" value="KDQ59351.1"/>
    <property type="molecule type" value="Genomic_DNA"/>
</dbReference>
<dbReference type="Pfam" id="PF00724">
    <property type="entry name" value="Oxidored_FMN"/>
    <property type="match status" value="1"/>
</dbReference>
<dbReference type="OrthoDB" id="1663137at2759"/>
<keyword evidence="9" id="KW-1185">Reference proteome</keyword>
<dbReference type="Gene3D" id="3.20.20.70">
    <property type="entry name" value="Aldolase class I"/>
    <property type="match status" value="1"/>
</dbReference>
<evidence type="ECO:0000313" key="8">
    <source>
        <dbReference type="EMBL" id="KDQ59351.1"/>
    </source>
</evidence>
<dbReference type="AlphaFoldDB" id="A0A067Q9U4"/>
<reference evidence="9" key="1">
    <citation type="journal article" date="2014" name="Proc. Natl. Acad. Sci. U.S.A.">
        <title>Extensive sampling of basidiomycete genomes demonstrates inadequacy of the white-rot/brown-rot paradigm for wood decay fungi.</title>
        <authorList>
            <person name="Riley R."/>
            <person name="Salamov A.A."/>
            <person name="Brown D.W."/>
            <person name="Nagy L.G."/>
            <person name="Floudas D."/>
            <person name="Held B.W."/>
            <person name="Levasseur A."/>
            <person name="Lombard V."/>
            <person name="Morin E."/>
            <person name="Otillar R."/>
            <person name="Lindquist E.A."/>
            <person name="Sun H."/>
            <person name="LaButti K.M."/>
            <person name="Schmutz J."/>
            <person name="Jabbour D."/>
            <person name="Luo H."/>
            <person name="Baker S.E."/>
            <person name="Pisabarro A.G."/>
            <person name="Walton J.D."/>
            <person name="Blanchette R.A."/>
            <person name="Henrissat B."/>
            <person name="Martin F."/>
            <person name="Cullen D."/>
            <person name="Hibbett D.S."/>
            <person name="Grigoriev I.V."/>
        </authorList>
    </citation>
    <scope>NUCLEOTIDE SEQUENCE [LARGE SCALE GENOMIC DNA]</scope>
    <source>
        <strain evidence="9">MUCL 33604</strain>
    </source>
</reference>
<name>A0A067Q9U4_9AGAM</name>
<evidence type="ECO:0000256" key="6">
    <source>
        <dbReference type="SAM" id="Phobius"/>
    </source>
</evidence>
<dbReference type="InterPro" id="IPR001155">
    <property type="entry name" value="OxRdtase_FMN_N"/>
</dbReference>
<dbReference type="InParanoid" id="A0A067Q9U4"/>
<gene>
    <name evidence="8" type="ORF">JAAARDRAFT_192850</name>
</gene>
<dbReference type="InterPro" id="IPR051799">
    <property type="entry name" value="NADH_flavin_oxidoreductase"/>
</dbReference>
<organism evidence="8 9">
    <name type="scientific">Jaapia argillacea MUCL 33604</name>
    <dbReference type="NCBI Taxonomy" id="933084"/>
    <lineage>
        <taxon>Eukaryota</taxon>
        <taxon>Fungi</taxon>
        <taxon>Dikarya</taxon>
        <taxon>Basidiomycota</taxon>
        <taxon>Agaricomycotina</taxon>
        <taxon>Agaricomycetes</taxon>
        <taxon>Agaricomycetidae</taxon>
        <taxon>Jaapiales</taxon>
        <taxon>Jaapiaceae</taxon>
        <taxon>Jaapia</taxon>
    </lineage>
</organism>
<keyword evidence="3" id="KW-0288">FMN</keyword>
<protein>
    <recommendedName>
        <fullName evidence="7">NADH:flavin oxidoreductase/NADH oxidase N-terminal domain-containing protein</fullName>
    </recommendedName>
</protein>
<keyword evidence="6" id="KW-0812">Transmembrane</keyword>
<proteinExistence type="inferred from homology"/>
<dbReference type="HOGENOM" id="CLU_012153_6_2_1"/>
<evidence type="ECO:0000256" key="4">
    <source>
        <dbReference type="ARBA" id="ARBA00023002"/>
    </source>
</evidence>
<feature type="region of interest" description="Disordered" evidence="5">
    <location>
        <begin position="284"/>
        <end position="312"/>
    </location>
</feature>